<dbReference type="InterPro" id="IPR016024">
    <property type="entry name" value="ARM-type_fold"/>
</dbReference>
<dbReference type="GO" id="GO:0003729">
    <property type="term" value="F:mRNA binding"/>
    <property type="evidence" value="ECO:0007669"/>
    <property type="project" value="TreeGrafter"/>
</dbReference>
<dbReference type="OrthoDB" id="514777at2759"/>
<evidence type="ECO:0000256" key="6">
    <source>
        <dbReference type="ARBA" id="ARBA00022884"/>
    </source>
</evidence>
<feature type="region of interest" description="Disordered" evidence="8">
    <location>
        <begin position="157"/>
        <end position="185"/>
    </location>
</feature>
<dbReference type="FunFam" id="1.25.40.180:FF:000020">
    <property type="entry name" value="Eukaryotic translation initiation factor subunit"/>
    <property type="match status" value="1"/>
</dbReference>
<dbReference type="InterPro" id="IPR027417">
    <property type="entry name" value="P-loop_NTPase"/>
</dbReference>
<comment type="similarity">
    <text evidence="2">Belongs to the eukaryotic initiation factor 4G family.</text>
</comment>
<comment type="subcellular location">
    <subcellularLocation>
        <location evidence="1">Cytoplasm</location>
    </subcellularLocation>
</comment>
<feature type="compositionally biased region" description="Low complexity" evidence="8">
    <location>
        <begin position="281"/>
        <end position="296"/>
    </location>
</feature>
<dbReference type="Gene3D" id="1.25.40.180">
    <property type="match status" value="1"/>
</dbReference>
<feature type="compositionally biased region" description="Polar residues" evidence="8">
    <location>
        <begin position="159"/>
        <end position="185"/>
    </location>
</feature>
<evidence type="ECO:0000256" key="1">
    <source>
        <dbReference type="ARBA" id="ARBA00004496"/>
    </source>
</evidence>
<evidence type="ECO:0000313" key="10">
    <source>
        <dbReference type="EMBL" id="KAF9450124.1"/>
    </source>
</evidence>
<dbReference type="Pfam" id="PF12152">
    <property type="entry name" value="eIF_4G1"/>
    <property type="match status" value="1"/>
</dbReference>
<reference evidence="10" key="1">
    <citation type="submission" date="2020-11" db="EMBL/GenBank/DDBJ databases">
        <authorList>
            <consortium name="DOE Joint Genome Institute"/>
            <person name="Ahrendt S."/>
            <person name="Riley R."/>
            <person name="Andreopoulos W."/>
            <person name="Labutti K."/>
            <person name="Pangilinan J."/>
            <person name="Ruiz-Duenas F.J."/>
            <person name="Barrasa J.M."/>
            <person name="Sanchez-Garcia M."/>
            <person name="Camarero S."/>
            <person name="Miyauchi S."/>
            <person name="Serrano A."/>
            <person name="Linde D."/>
            <person name="Babiker R."/>
            <person name="Drula E."/>
            <person name="Ayuso-Fernandez I."/>
            <person name="Pacheco R."/>
            <person name="Padilla G."/>
            <person name="Ferreira P."/>
            <person name="Barriuso J."/>
            <person name="Kellner H."/>
            <person name="Castanera R."/>
            <person name="Alfaro M."/>
            <person name="Ramirez L."/>
            <person name="Pisabarro A.G."/>
            <person name="Kuo A."/>
            <person name="Tritt A."/>
            <person name="Lipzen A."/>
            <person name="He G."/>
            <person name="Yan M."/>
            <person name="Ng V."/>
            <person name="Cullen D."/>
            <person name="Martin F."/>
            <person name="Rosso M.-N."/>
            <person name="Henrissat B."/>
            <person name="Hibbett D."/>
            <person name="Martinez A.T."/>
            <person name="Grigoriev I.V."/>
        </authorList>
    </citation>
    <scope>NUCLEOTIDE SEQUENCE</scope>
    <source>
        <strain evidence="10">MF-IS2</strain>
    </source>
</reference>
<evidence type="ECO:0000256" key="2">
    <source>
        <dbReference type="ARBA" id="ARBA00005775"/>
    </source>
</evidence>
<feature type="region of interest" description="Disordered" evidence="8">
    <location>
        <begin position="277"/>
        <end position="317"/>
    </location>
</feature>
<dbReference type="GO" id="GO:0016281">
    <property type="term" value="C:eukaryotic translation initiation factor 4F complex"/>
    <property type="evidence" value="ECO:0007669"/>
    <property type="project" value="TreeGrafter"/>
</dbReference>
<evidence type="ECO:0000259" key="9">
    <source>
        <dbReference type="SMART" id="SM00543"/>
    </source>
</evidence>
<dbReference type="GO" id="GO:0010494">
    <property type="term" value="C:cytoplasmic stress granule"/>
    <property type="evidence" value="ECO:0007669"/>
    <property type="project" value="UniProtKB-ARBA"/>
</dbReference>
<dbReference type="Pfam" id="PF02854">
    <property type="entry name" value="MIF4G"/>
    <property type="match status" value="1"/>
</dbReference>
<dbReference type="EMBL" id="MU151112">
    <property type="protein sequence ID" value="KAF9450124.1"/>
    <property type="molecule type" value="Genomic_DNA"/>
</dbReference>
<sequence length="685" mass="76263">MGDKSTDSGVLDTIGHHDILIAVVGDPGVGKSTFINKAAAVDALPIDQALKPDEVQYVVCPKPDLYQDQKVVFLDVPAFDSESNEQVIQNKLRNWLRVVISKRLKISGILYLHRMTEAEFSSASGVPQGTRFENSSDSAWEIIKSLTTFSNDLDKQSDPLRSTVSETHPPTSVHIQPAATGSNKSPLKRDFSGIVLEPLPFALAAVRPIDDFSQVQYPEGIAAPNPELNTNAKGGKFRYDRDFLFQFMAICKEEPVTLPPLDTMGIKWIDYPVKGRHQKRTSSSAQATPTQSAPSQGGPSNMPSGRSRNQRGKQRDIEMSFQQATAVHATSSTNLEPVVSPKVTGGRWDKLKVTENRSDRMAIQVDVDSPEFVHRRAISLLSKLTVERFDSVSNQIINLANKSEKEKDGRTLIQVIRLVFERATDGVARSEICARLCRKMMEQISNRVQDDEIRSPEGKPIAGGQLFRKYLLSRCQEDFERGWAAKEATAAAATVKAMEDGSTRAVNGKTREGGGEEAVLHSTEYYAAQKARRRGLGLIRFMGELFKMQMITERIMHECVKKLLGNGNSPEEEEIESLCQLLTTAGSVLDTQKARAHMDVYFQRMKDLTKNPNVGPRIQSMLQDVIELRERGWVVVSEAGANEAPKAQPQRKKLVLLPRTKPIEHTGTQQQQEGRQLPHQQLQRE</sequence>
<dbReference type="AlphaFoldDB" id="A0A9P5XFQ4"/>
<dbReference type="SUPFAM" id="SSF101489">
    <property type="entry name" value="Eukaryotic initiation factor 4f subunit eIF4g, eIF4e-binding domain"/>
    <property type="match status" value="1"/>
</dbReference>
<keyword evidence="7" id="KW-0648">Protein biosynthesis</keyword>
<feature type="compositionally biased region" description="Polar residues" evidence="8">
    <location>
        <begin position="666"/>
        <end position="685"/>
    </location>
</feature>
<keyword evidence="6" id="KW-0694">RNA-binding</keyword>
<keyword evidence="3" id="KW-0963">Cytoplasm</keyword>
<dbReference type="InterPro" id="IPR036211">
    <property type="entry name" value="eIF4G_eIF4E-bd_sf"/>
</dbReference>
<dbReference type="Gene3D" id="1.20.970.30">
    <property type="entry name" value="eIF4G, eIF4E-binding domain"/>
    <property type="match status" value="1"/>
</dbReference>
<keyword evidence="5" id="KW-0597">Phosphoprotein</keyword>
<dbReference type="InterPro" id="IPR022745">
    <property type="entry name" value="eIF4G1_eIF4E-bd"/>
</dbReference>
<comment type="caution">
    <text evidence="10">The sequence shown here is derived from an EMBL/GenBank/DDBJ whole genome shotgun (WGS) entry which is preliminary data.</text>
</comment>
<feature type="compositionally biased region" description="Polar residues" evidence="8">
    <location>
        <begin position="297"/>
        <end position="307"/>
    </location>
</feature>
<protein>
    <submittedName>
        <fullName evidence="10">ARM repeat-containing protein</fullName>
    </submittedName>
</protein>
<accession>A0A9P5XFQ4</accession>
<dbReference type="InterPro" id="IPR003890">
    <property type="entry name" value="MIF4G-like_typ-3"/>
</dbReference>
<dbReference type="SMART" id="SM00543">
    <property type="entry name" value="MIF4G"/>
    <property type="match status" value="1"/>
</dbReference>
<dbReference type="Proteomes" id="UP000807342">
    <property type="component" value="Unassembled WGS sequence"/>
</dbReference>
<proteinExistence type="inferred from homology"/>
<dbReference type="PANTHER" id="PTHR23253">
    <property type="entry name" value="EUKARYOTIC TRANSLATION INITIATION FACTOR 4 GAMMA"/>
    <property type="match status" value="1"/>
</dbReference>
<dbReference type="SUPFAM" id="SSF48371">
    <property type="entry name" value="ARM repeat"/>
    <property type="match status" value="1"/>
</dbReference>
<feature type="domain" description="MIF4G" evidence="9">
    <location>
        <begin position="374"/>
        <end position="632"/>
    </location>
</feature>
<evidence type="ECO:0000256" key="7">
    <source>
        <dbReference type="ARBA" id="ARBA00022917"/>
    </source>
</evidence>
<evidence type="ECO:0000256" key="3">
    <source>
        <dbReference type="ARBA" id="ARBA00022490"/>
    </source>
</evidence>
<keyword evidence="4" id="KW-0396">Initiation factor</keyword>
<name>A0A9P5XFQ4_9AGAR</name>
<keyword evidence="11" id="KW-1185">Reference proteome</keyword>
<dbReference type="PANTHER" id="PTHR23253:SF9">
    <property type="entry name" value="EUKARYOTIC TRANSLATION INITIATION FACTOR 4 GAMMA 2"/>
    <property type="match status" value="1"/>
</dbReference>
<evidence type="ECO:0000256" key="8">
    <source>
        <dbReference type="SAM" id="MobiDB-lite"/>
    </source>
</evidence>
<evidence type="ECO:0000256" key="4">
    <source>
        <dbReference type="ARBA" id="ARBA00022540"/>
    </source>
</evidence>
<feature type="region of interest" description="Disordered" evidence="8">
    <location>
        <begin position="643"/>
        <end position="685"/>
    </location>
</feature>
<dbReference type="Gene3D" id="3.40.50.300">
    <property type="entry name" value="P-loop containing nucleotide triphosphate hydrolases"/>
    <property type="match status" value="1"/>
</dbReference>
<gene>
    <name evidence="10" type="ORF">P691DRAFT_789847</name>
</gene>
<dbReference type="GO" id="GO:0003743">
    <property type="term" value="F:translation initiation factor activity"/>
    <property type="evidence" value="ECO:0007669"/>
    <property type="project" value="UniProtKB-KW"/>
</dbReference>
<evidence type="ECO:0000256" key="5">
    <source>
        <dbReference type="ARBA" id="ARBA00022553"/>
    </source>
</evidence>
<evidence type="ECO:0000313" key="11">
    <source>
        <dbReference type="Proteomes" id="UP000807342"/>
    </source>
</evidence>
<dbReference type="SUPFAM" id="SSF52540">
    <property type="entry name" value="P-loop containing nucleoside triphosphate hydrolases"/>
    <property type="match status" value="1"/>
</dbReference>
<organism evidence="10 11">
    <name type="scientific">Macrolepiota fuliginosa MF-IS2</name>
    <dbReference type="NCBI Taxonomy" id="1400762"/>
    <lineage>
        <taxon>Eukaryota</taxon>
        <taxon>Fungi</taxon>
        <taxon>Dikarya</taxon>
        <taxon>Basidiomycota</taxon>
        <taxon>Agaricomycotina</taxon>
        <taxon>Agaricomycetes</taxon>
        <taxon>Agaricomycetidae</taxon>
        <taxon>Agaricales</taxon>
        <taxon>Agaricineae</taxon>
        <taxon>Agaricaceae</taxon>
        <taxon>Macrolepiota</taxon>
    </lineage>
</organism>